<dbReference type="NCBIfam" id="TIGR03511">
    <property type="entry name" value="GldH_lipo"/>
    <property type="match status" value="1"/>
</dbReference>
<protein>
    <submittedName>
        <fullName evidence="1">Protein involved in gliding motility GldH</fullName>
    </submittedName>
</protein>
<accession>A0A1H6TKY3</accession>
<dbReference type="Pfam" id="PF14109">
    <property type="entry name" value="GldH_lipo"/>
    <property type="match status" value="1"/>
</dbReference>
<dbReference type="EMBL" id="FNYA01000003">
    <property type="protein sequence ID" value="SEI80708.1"/>
    <property type="molecule type" value="Genomic_DNA"/>
</dbReference>
<proteinExistence type="predicted"/>
<gene>
    <name evidence="1" type="ORF">SAMN05660918_1687</name>
</gene>
<evidence type="ECO:0000313" key="2">
    <source>
        <dbReference type="Proteomes" id="UP000199702"/>
    </source>
</evidence>
<dbReference type="OrthoDB" id="982482at2"/>
<dbReference type="Proteomes" id="UP000199702">
    <property type="component" value="Unassembled WGS sequence"/>
</dbReference>
<dbReference type="PROSITE" id="PS51257">
    <property type="entry name" value="PROKAR_LIPOPROTEIN"/>
    <property type="match status" value="1"/>
</dbReference>
<reference evidence="2" key="1">
    <citation type="submission" date="2016-10" db="EMBL/GenBank/DDBJ databases">
        <authorList>
            <person name="Varghese N."/>
            <person name="Submissions S."/>
        </authorList>
    </citation>
    <scope>NUCLEOTIDE SEQUENCE [LARGE SCALE GENOMIC DNA]</scope>
    <source>
        <strain evidence="2">DSM 17934</strain>
    </source>
</reference>
<dbReference type="InterPro" id="IPR020018">
    <property type="entry name" value="Motility-assoc_lipoprot_GldH"/>
</dbReference>
<keyword evidence="2" id="KW-1185">Reference proteome</keyword>
<organism evidence="1 2">
    <name type="scientific">Flavobacterium terrigena</name>
    <dbReference type="NCBI Taxonomy" id="402734"/>
    <lineage>
        <taxon>Bacteria</taxon>
        <taxon>Pseudomonadati</taxon>
        <taxon>Bacteroidota</taxon>
        <taxon>Flavobacteriia</taxon>
        <taxon>Flavobacteriales</taxon>
        <taxon>Flavobacteriaceae</taxon>
        <taxon>Flavobacterium</taxon>
    </lineage>
</organism>
<dbReference type="STRING" id="402734.SAMN05660918_1687"/>
<dbReference type="RefSeq" id="WP_091311774.1">
    <property type="nucleotide sequence ID" value="NZ_CBCSJU010000007.1"/>
</dbReference>
<name>A0A1H6TKY3_9FLAO</name>
<dbReference type="AlphaFoldDB" id="A0A1H6TKY3"/>
<evidence type="ECO:0000313" key="1">
    <source>
        <dbReference type="EMBL" id="SEI80708.1"/>
    </source>
</evidence>
<sequence length="162" mass="18837">MNNNFFKILSFALFFMVVSCDKNQVFDEYKEFDGTWKKNKKATFTFEQKDTTGVYNLFLNVRNNNEYPYNNLFLIVSLNQPDGKVLVDTLEYQMAYPDGTLMGTGFSDIKESKLWYKENFSFEKAGKYTVDVEHAVRQTGKVQGVQDLIGITDLGLRIEKRK</sequence>